<protein>
    <submittedName>
        <fullName evidence="2">Helix-turn-helix domain-containing protein</fullName>
    </submittedName>
</protein>
<dbReference type="InterPro" id="IPR025736">
    <property type="entry name" value="PucR_C-HTH_dom"/>
</dbReference>
<dbReference type="PANTHER" id="PTHR33744">
    <property type="entry name" value="CARBOHYDRATE DIACID REGULATOR"/>
    <property type="match status" value="1"/>
</dbReference>
<keyword evidence="3" id="KW-1185">Reference proteome</keyword>
<dbReference type="Gene3D" id="1.10.10.2840">
    <property type="entry name" value="PucR C-terminal helix-turn-helix domain"/>
    <property type="match status" value="1"/>
</dbReference>
<dbReference type="AlphaFoldDB" id="A0A8J6LUS6"/>
<dbReference type="InterPro" id="IPR051448">
    <property type="entry name" value="CdaR-like_regulators"/>
</dbReference>
<dbReference type="Proteomes" id="UP000597668">
    <property type="component" value="Unassembled WGS sequence"/>
</dbReference>
<feature type="domain" description="PucR C-terminal helix-turn-helix" evidence="1">
    <location>
        <begin position="218"/>
        <end position="271"/>
    </location>
</feature>
<dbReference type="RefSeq" id="WP_186488567.1">
    <property type="nucleotide sequence ID" value="NZ_JACOGI010000003.1"/>
</dbReference>
<proteinExistence type="predicted"/>
<sequence length="302" mass="35035">MPKATPSSGCITATLSPKTFAQLQAILAKQLYFEANRGGVMFSTAEEVLTRLLDDKFSSEVFFKAQAATYLADYRPQRLALIDLGQYRSLNFGDDALKNQLNYVFYASHPFLYRGSVLLFLNDGHDLTQFDDLARQFHLRVVVSDVLDRLYHLPRYYRAADEVMQYLRTHTAGSWVARVEQFHDLMLLRRLQGRTDLIHPQIRALFDYDHQYHTQYCRTLYAYCISRHSVKQTCAQLFTHRNTVLYRLRKMKEEFDLPLDDPSQALALLLSAVLVLLWDHQDRLFVRDFQLAPLPAAGARQS</sequence>
<dbReference type="InterPro" id="IPR042070">
    <property type="entry name" value="PucR_C-HTH_sf"/>
</dbReference>
<comment type="caution">
    <text evidence="2">The sequence shown here is derived from an EMBL/GenBank/DDBJ whole genome shotgun (WGS) entry which is preliminary data.</text>
</comment>
<organism evidence="2 3">
    <name type="scientific">Neobittarella massiliensis</name>
    <name type="common">ex Bilen et al. 2018</name>
    <dbReference type="NCBI Taxonomy" id="2041842"/>
    <lineage>
        <taxon>Bacteria</taxon>
        <taxon>Bacillati</taxon>
        <taxon>Bacillota</taxon>
        <taxon>Clostridia</taxon>
        <taxon>Eubacteriales</taxon>
        <taxon>Oscillospiraceae</taxon>
        <taxon>Neobittarella (ex Bilen et al. 2018)</taxon>
    </lineage>
</organism>
<accession>A0A8J6LUS6</accession>
<reference evidence="2" key="1">
    <citation type="submission" date="2020-08" db="EMBL/GenBank/DDBJ databases">
        <authorList>
            <person name="Liu C."/>
            <person name="Sun Q."/>
        </authorList>
    </citation>
    <scope>NUCLEOTIDE SEQUENCE</scope>
    <source>
        <strain evidence="2">NSJ-65</strain>
    </source>
</reference>
<evidence type="ECO:0000313" key="3">
    <source>
        <dbReference type="Proteomes" id="UP000597668"/>
    </source>
</evidence>
<evidence type="ECO:0000259" key="1">
    <source>
        <dbReference type="Pfam" id="PF13556"/>
    </source>
</evidence>
<dbReference type="Pfam" id="PF13556">
    <property type="entry name" value="HTH_30"/>
    <property type="match status" value="1"/>
</dbReference>
<name>A0A8J6LUS6_9FIRM</name>
<gene>
    <name evidence="2" type="ORF">H8K20_11915</name>
</gene>
<evidence type="ECO:0000313" key="2">
    <source>
        <dbReference type="EMBL" id="MBC3517099.1"/>
    </source>
</evidence>
<dbReference type="EMBL" id="JACOGI010000003">
    <property type="protein sequence ID" value="MBC3517099.1"/>
    <property type="molecule type" value="Genomic_DNA"/>
</dbReference>